<organism evidence="14 15">
    <name type="scientific">Amycolatopsis iheyensis</name>
    <dbReference type="NCBI Taxonomy" id="2945988"/>
    <lineage>
        <taxon>Bacteria</taxon>
        <taxon>Bacillati</taxon>
        <taxon>Actinomycetota</taxon>
        <taxon>Actinomycetes</taxon>
        <taxon>Pseudonocardiales</taxon>
        <taxon>Pseudonocardiaceae</taxon>
        <taxon>Amycolatopsis</taxon>
    </lineage>
</organism>
<dbReference type="Gene3D" id="1.10.540.10">
    <property type="entry name" value="Acyl-CoA dehydrogenase/oxidase, N-terminal domain"/>
    <property type="match status" value="1"/>
</dbReference>
<comment type="similarity">
    <text evidence="3 10">Belongs to the acyl-CoA dehydrogenase family.</text>
</comment>
<feature type="domain" description="Acyl-CoA dehydrogenase/oxidase C-terminal" evidence="11">
    <location>
        <begin position="207"/>
        <end position="355"/>
    </location>
</feature>
<name>A0A9X2NCC2_9PSEU</name>
<evidence type="ECO:0000256" key="1">
    <source>
        <dbReference type="ARBA" id="ARBA00001974"/>
    </source>
</evidence>
<evidence type="ECO:0000256" key="10">
    <source>
        <dbReference type="RuleBase" id="RU362125"/>
    </source>
</evidence>
<dbReference type="AlphaFoldDB" id="A0A9X2NCC2"/>
<evidence type="ECO:0000256" key="4">
    <source>
        <dbReference type="ARBA" id="ARBA00022630"/>
    </source>
</evidence>
<dbReference type="GO" id="GO:0050660">
    <property type="term" value="F:flavin adenine dinucleotide binding"/>
    <property type="evidence" value="ECO:0007669"/>
    <property type="project" value="InterPro"/>
</dbReference>
<evidence type="ECO:0000313" key="14">
    <source>
        <dbReference type="EMBL" id="MCR6485038.1"/>
    </source>
</evidence>
<evidence type="ECO:0000256" key="6">
    <source>
        <dbReference type="ARBA" id="ARBA00023002"/>
    </source>
</evidence>
<comment type="pathway">
    <text evidence="2">Siderophore biosynthesis; mycobactin biosynthesis.</text>
</comment>
<dbReference type="GO" id="GO:0003995">
    <property type="term" value="F:acyl-CoA dehydrogenase activity"/>
    <property type="evidence" value="ECO:0007669"/>
    <property type="project" value="InterPro"/>
</dbReference>
<dbReference type="GO" id="GO:0005737">
    <property type="term" value="C:cytoplasm"/>
    <property type="evidence" value="ECO:0007669"/>
    <property type="project" value="TreeGrafter"/>
</dbReference>
<evidence type="ECO:0000313" key="15">
    <source>
        <dbReference type="Proteomes" id="UP001144096"/>
    </source>
</evidence>
<evidence type="ECO:0000256" key="3">
    <source>
        <dbReference type="ARBA" id="ARBA00009347"/>
    </source>
</evidence>
<dbReference type="InterPro" id="IPR013786">
    <property type="entry name" value="AcylCoA_DH/ox_N"/>
</dbReference>
<dbReference type="PANTHER" id="PTHR48083">
    <property type="entry name" value="MEDIUM-CHAIN SPECIFIC ACYL-COA DEHYDROGENASE, MITOCHONDRIAL-RELATED"/>
    <property type="match status" value="1"/>
</dbReference>
<dbReference type="PANTHER" id="PTHR48083:SF20">
    <property type="entry name" value="LONG-CHAIN SPECIFIC ACYL-COA DEHYDROGENASE, MITOCHONDRIAL"/>
    <property type="match status" value="1"/>
</dbReference>
<reference evidence="14" key="1">
    <citation type="submission" date="2022-06" db="EMBL/GenBank/DDBJ databases">
        <title>Amycolatopsis iheyaensis sp. nov., a new species of the genus Amycolatopsis isolated from soil in Iheya island, Japan.</title>
        <authorList>
            <person name="Ngamcharungchit C."/>
            <person name="Kanto H."/>
            <person name="Take A."/>
            <person name="Intra B."/>
            <person name="Matsumoto A."/>
            <person name="Panbangred W."/>
            <person name="Inahashi Y."/>
        </authorList>
    </citation>
    <scope>NUCLEOTIDE SEQUENCE</scope>
    <source>
        <strain evidence="14">OK19-0408</strain>
    </source>
</reference>
<evidence type="ECO:0000256" key="2">
    <source>
        <dbReference type="ARBA" id="ARBA00005102"/>
    </source>
</evidence>
<evidence type="ECO:0000256" key="7">
    <source>
        <dbReference type="ARBA" id="ARBA00037085"/>
    </source>
</evidence>
<dbReference type="Pfam" id="PF02770">
    <property type="entry name" value="Acyl-CoA_dh_M"/>
    <property type="match status" value="1"/>
</dbReference>
<dbReference type="InterPro" id="IPR009100">
    <property type="entry name" value="AcylCoA_DH/oxidase_NM_dom_sf"/>
</dbReference>
<comment type="caution">
    <text evidence="14">The sequence shown here is derived from an EMBL/GenBank/DDBJ whole genome shotgun (WGS) entry which is preliminary data.</text>
</comment>
<evidence type="ECO:0000259" key="12">
    <source>
        <dbReference type="Pfam" id="PF02770"/>
    </source>
</evidence>
<proteinExistence type="inferred from homology"/>
<dbReference type="PROSITE" id="PS00073">
    <property type="entry name" value="ACYL_COA_DH_2"/>
    <property type="match status" value="1"/>
</dbReference>
<dbReference type="Proteomes" id="UP001144096">
    <property type="component" value="Unassembled WGS sequence"/>
</dbReference>
<evidence type="ECO:0000256" key="8">
    <source>
        <dbReference type="ARBA" id="ARBA00040394"/>
    </source>
</evidence>
<feature type="domain" description="Acyl-CoA oxidase/dehydrogenase middle" evidence="12">
    <location>
        <begin position="98"/>
        <end position="193"/>
    </location>
</feature>
<evidence type="ECO:0000259" key="11">
    <source>
        <dbReference type="Pfam" id="PF00441"/>
    </source>
</evidence>
<dbReference type="InterPro" id="IPR046373">
    <property type="entry name" value="Acyl-CoA_Oxase/DH_mid-dom_sf"/>
</dbReference>
<dbReference type="PIRSF" id="PIRSF016578">
    <property type="entry name" value="HsaA"/>
    <property type="match status" value="1"/>
</dbReference>
<keyword evidence="4 10" id="KW-0285">Flavoprotein</keyword>
<keyword evidence="5 10" id="KW-0274">FAD</keyword>
<keyword evidence="6 10" id="KW-0560">Oxidoreductase</keyword>
<dbReference type="GO" id="GO:0033539">
    <property type="term" value="P:fatty acid beta-oxidation using acyl-CoA dehydrogenase"/>
    <property type="evidence" value="ECO:0007669"/>
    <property type="project" value="TreeGrafter"/>
</dbReference>
<feature type="domain" description="Acyl-CoA dehydrogenase/oxidase N-terminal" evidence="13">
    <location>
        <begin position="4"/>
        <end position="94"/>
    </location>
</feature>
<dbReference type="InterPro" id="IPR006091">
    <property type="entry name" value="Acyl-CoA_Oxase/DH_mid-dom"/>
</dbReference>
<dbReference type="Gene3D" id="2.40.110.10">
    <property type="entry name" value="Butyryl-CoA Dehydrogenase, subunit A, domain 2"/>
    <property type="match status" value="1"/>
</dbReference>
<dbReference type="Pfam" id="PF00441">
    <property type="entry name" value="Acyl-CoA_dh_1"/>
    <property type="match status" value="1"/>
</dbReference>
<dbReference type="Pfam" id="PF02771">
    <property type="entry name" value="Acyl-CoA_dh_N"/>
    <property type="match status" value="1"/>
</dbReference>
<dbReference type="InterPro" id="IPR037069">
    <property type="entry name" value="AcylCoA_DH/ox_N_sf"/>
</dbReference>
<dbReference type="InterPro" id="IPR006089">
    <property type="entry name" value="Acyl-CoA_DH_CS"/>
</dbReference>
<comment type="cofactor">
    <cofactor evidence="1 10">
        <name>FAD</name>
        <dbReference type="ChEBI" id="CHEBI:57692"/>
    </cofactor>
</comment>
<dbReference type="FunFam" id="1.20.140.10:FF:000001">
    <property type="entry name" value="Acyl-CoA dehydrogenase"/>
    <property type="match status" value="1"/>
</dbReference>
<dbReference type="InterPro" id="IPR009075">
    <property type="entry name" value="AcylCo_DH/oxidase_C"/>
</dbReference>
<dbReference type="SUPFAM" id="SSF56645">
    <property type="entry name" value="Acyl-CoA dehydrogenase NM domain-like"/>
    <property type="match status" value="1"/>
</dbReference>
<keyword evidence="15" id="KW-1185">Reference proteome</keyword>
<dbReference type="FunFam" id="2.40.110.10:FF:000002">
    <property type="entry name" value="Acyl-CoA dehydrogenase fadE12"/>
    <property type="match status" value="1"/>
</dbReference>
<evidence type="ECO:0000256" key="5">
    <source>
        <dbReference type="ARBA" id="ARBA00022827"/>
    </source>
</evidence>
<sequence>MVARREEFERQHQVDRDVWRRAGELGLLCCSIPEQYGGGGGTFAHDLAVFEAQARLGETGWGNGVHSGIVAHYILAYGTEEQKRRWLPGMASGDLVGAIAMTEPGAGSDLKNIRTRAVLDGDEYVIDGAKTFISNGQQADLVVVVAKTDPAAGAKGISLIVVETAACPGFVRGRVLEKVGLPAADTSELSFEDARVPAGNLLGGEPGRGFGQLMTQLARERLLLGVTAVASAESAVALTTEYVQSRDMFGQSLWDFQNTKFVLAEAATTARVARVFVDDCVRRHLDGELDATTAAMLKWWSTEQYVTIVDRCTQLFGGYGYMREYPIARMYADARVTKVFAGSNETMKDLVARSLQDGRG</sequence>
<dbReference type="InterPro" id="IPR050741">
    <property type="entry name" value="Acyl-CoA_dehydrogenase"/>
</dbReference>
<gene>
    <name evidence="14" type="ORF">M8542_19610</name>
</gene>
<evidence type="ECO:0000256" key="9">
    <source>
        <dbReference type="ARBA" id="ARBA00042660"/>
    </source>
</evidence>
<evidence type="ECO:0000259" key="13">
    <source>
        <dbReference type="Pfam" id="PF02771"/>
    </source>
</evidence>
<dbReference type="SUPFAM" id="SSF47203">
    <property type="entry name" value="Acyl-CoA dehydrogenase C-terminal domain-like"/>
    <property type="match status" value="1"/>
</dbReference>
<protein>
    <recommendedName>
        <fullName evidence="8">Acyl-[acyl-carrier-protein] dehydrogenase MbtN</fullName>
    </recommendedName>
    <alternativeName>
        <fullName evidence="9">Mycobactin synthase protein N</fullName>
    </alternativeName>
</protein>
<comment type="function">
    <text evidence="7">Catalyzes the dehydrogenation at the alpha-beta position of ACP-bound acyl chains. This results in the introduction of a double bond in the lipidic chain, which is further transferred to the epsilon-amino group of lysine residue in the mycobactin core by MbtK.</text>
</comment>
<dbReference type="InterPro" id="IPR036250">
    <property type="entry name" value="AcylCo_DH-like_C"/>
</dbReference>
<accession>A0A9X2NCC2</accession>
<dbReference type="EMBL" id="JAMXQV010000009">
    <property type="protein sequence ID" value="MCR6485038.1"/>
    <property type="molecule type" value="Genomic_DNA"/>
</dbReference>
<dbReference type="Gene3D" id="1.20.140.10">
    <property type="entry name" value="Butyryl-CoA Dehydrogenase, subunit A, domain 3"/>
    <property type="match status" value="1"/>
</dbReference>